<evidence type="ECO:0000256" key="10">
    <source>
        <dbReference type="PIRSR" id="PIRSR000460-1"/>
    </source>
</evidence>
<evidence type="ECO:0000256" key="3">
    <source>
        <dbReference type="ARBA" id="ARBA00006047"/>
    </source>
</evidence>
<dbReference type="EMBL" id="BFFO01000004">
    <property type="protein sequence ID" value="GBG96772.1"/>
    <property type="molecule type" value="Genomic_DNA"/>
</dbReference>
<comment type="cofactor">
    <cofactor evidence="2 11">
        <name>pyridoxal 5'-phosphate</name>
        <dbReference type="ChEBI" id="CHEBI:597326"/>
    </cofactor>
</comment>
<evidence type="ECO:0000256" key="9">
    <source>
        <dbReference type="ARBA" id="ARBA00025174"/>
    </source>
</evidence>
<feature type="modified residue" description="N6-(pyridoxal phosphate)lysine" evidence="10">
    <location>
        <position position="647"/>
    </location>
</feature>
<dbReference type="AlphaFoldDB" id="A0A2R5HFI3"/>
<dbReference type="InterPro" id="IPR011833">
    <property type="entry name" value="Glycg_phsphrylas"/>
</dbReference>
<comment type="catalytic activity">
    <reaction evidence="1 11">
        <text>[(1-&gt;4)-alpha-D-glucosyl](n) + phosphate = [(1-&gt;4)-alpha-D-glucosyl](n-1) + alpha-D-glucose 1-phosphate</text>
        <dbReference type="Rhea" id="RHEA:41732"/>
        <dbReference type="Rhea" id="RHEA-COMP:9584"/>
        <dbReference type="Rhea" id="RHEA-COMP:9586"/>
        <dbReference type="ChEBI" id="CHEBI:15444"/>
        <dbReference type="ChEBI" id="CHEBI:43474"/>
        <dbReference type="ChEBI" id="CHEBI:58601"/>
        <dbReference type="EC" id="2.4.1.1"/>
    </reaction>
</comment>
<evidence type="ECO:0000256" key="7">
    <source>
        <dbReference type="ARBA" id="ARBA00022898"/>
    </source>
</evidence>
<comment type="similarity">
    <text evidence="3 11">Belongs to the glycogen phosphorylase family.</text>
</comment>
<gene>
    <name evidence="12" type="primary">glgP</name>
    <name evidence="12" type="ORF">NtB2_00896</name>
</gene>
<dbReference type="GO" id="GO:0008184">
    <property type="term" value="F:glycogen phosphorylase activity"/>
    <property type="evidence" value="ECO:0007669"/>
    <property type="project" value="InterPro"/>
</dbReference>
<dbReference type="NCBIfam" id="TIGR02093">
    <property type="entry name" value="P_ylase"/>
    <property type="match status" value="1"/>
</dbReference>
<evidence type="ECO:0000313" key="12">
    <source>
        <dbReference type="EMBL" id="GBG96772.1"/>
    </source>
</evidence>
<keyword evidence="7 10" id="KW-0663">Pyridoxal phosphate</keyword>
<reference evidence="12 13" key="1">
    <citation type="journal article" date="2018" name="Genome Announc.">
        <title>Draft Genome Sequence of Lactococcus sp. Strain NtB2 (JCM 32569), Isolated from the Gut of the Higher Termite Nasutitermes takasagoensis.</title>
        <authorList>
            <person name="Noda S."/>
            <person name="Aihara C."/>
            <person name="Yuki M."/>
            <person name="Ohkuma M."/>
        </authorList>
    </citation>
    <scope>NUCLEOTIDE SEQUENCE [LARGE SCALE GENOMIC DNA]</scope>
    <source>
        <strain evidence="12 13">NtB2</strain>
    </source>
</reference>
<proteinExistence type="inferred from homology"/>
<keyword evidence="5 11" id="KW-0328">Glycosyltransferase</keyword>
<evidence type="ECO:0000313" key="13">
    <source>
        <dbReference type="Proteomes" id="UP000245021"/>
    </source>
</evidence>
<evidence type="ECO:0000256" key="5">
    <source>
        <dbReference type="ARBA" id="ARBA00022676"/>
    </source>
</evidence>
<dbReference type="PANTHER" id="PTHR11468">
    <property type="entry name" value="GLYCOGEN PHOSPHORYLASE"/>
    <property type="match status" value="1"/>
</dbReference>
<dbReference type="Pfam" id="PF00343">
    <property type="entry name" value="Phosphorylase"/>
    <property type="match status" value="1"/>
</dbReference>
<dbReference type="FunFam" id="3.40.50.2000:FF:000003">
    <property type="entry name" value="Alpha-1,4 glucan phosphorylase"/>
    <property type="match status" value="1"/>
</dbReference>
<comment type="function">
    <text evidence="9">Phosphorylase is an important allosteric enzyme in carbohydrate metabolism. Enzymes from different sources differ in their regulatory mechanisms and in their natural substrates. However, all known phosphorylases share catalytic and structural properties.</text>
</comment>
<dbReference type="RefSeq" id="WP_109245741.1">
    <property type="nucleotide sequence ID" value="NZ_BFFO01000004.1"/>
</dbReference>
<dbReference type="GO" id="GO:0005737">
    <property type="term" value="C:cytoplasm"/>
    <property type="evidence" value="ECO:0007669"/>
    <property type="project" value="TreeGrafter"/>
</dbReference>
<dbReference type="PROSITE" id="PS00102">
    <property type="entry name" value="PHOSPHORYLASE"/>
    <property type="match status" value="1"/>
</dbReference>
<evidence type="ECO:0000256" key="11">
    <source>
        <dbReference type="RuleBase" id="RU000587"/>
    </source>
</evidence>
<evidence type="ECO:0000256" key="4">
    <source>
        <dbReference type="ARBA" id="ARBA00022533"/>
    </source>
</evidence>
<sequence length="800" mass="91625">MELTKEQFIQDFEKTLTDKYAKPLIQAGQQEIFQSLADVVKSYYAPIWQEDLAYKDESQKKQAYYFSIEFLPGQMLKSNLLNLGIMDTVREALSDLNVSLDELAEVEPDMAIGNGGLGRLASCFMDSLASKGLPGNGNGIRYRYGLFKQKIIDGYQCELPDSWLDNGNPWEVRRPEQAVEVTFGGEVWLEDDGKGSLKPHYRDQERVLAVPYDNPMVGYENSTVNNMCLWRSEIPEDLDVRFQNLDYMNQTAQLSAELYPDDSNYDGRLLRLKQEYFFVSAGLQRILKHYKKHIKAPISQIHEYVAVHINDTHPALCVPEFMRLLIDDWGLAWEQAWEITVKVMSYTNHTILPEAMEKWPEDMVQNLLPRVYQIILEIDRRRTKDLLPKVGPTLVHSTRIVKDGQIHMAHLSIIGSHSTNGVAKLHSDLIKDVVLHDFYTIYPERFNNKTNGIAERRWLQISNEKLSSLIDETIGRAWRHDLNELVLLKNYKDNPDFLSQLQAVKKADKVRLAEVIKERNDIEVNTEAIFDVQVKRLHAYKRQLLNVLHIMKLYFDIKDDPSIDIYPRVFIFGSKAAPGYHYAKSIIKAINEIANLINNDTDVAGRLKIVFMENYNVSLAEYIIPAADVSEQISLASKEASGTSNMKLMLNGALTMATLDGANIEIKDAVGDENIFIFGLTKDEVYDYYARGDYNAHDIYKSNPVLNRILNAFRDGTIPNIANEGPEIFASLTTYNDEYFVLRDFDDYVRAQAEVEALYRDQTAWTKASLANIANAGRFSSDRTVQEYADDIWYIKANKA</sequence>
<dbReference type="InterPro" id="IPR035090">
    <property type="entry name" value="Pyridoxal_P_attach_site"/>
</dbReference>
<evidence type="ECO:0000256" key="8">
    <source>
        <dbReference type="ARBA" id="ARBA00023277"/>
    </source>
</evidence>
<dbReference type="Proteomes" id="UP000245021">
    <property type="component" value="Unassembled WGS sequence"/>
</dbReference>
<keyword evidence="4" id="KW-0021">Allosteric enzyme</keyword>
<dbReference type="PIRSF" id="PIRSF000460">
    <property type="entry name" value="Pprylas_GlgP"/>
    <property type="match status" value="1"/>
</dbReference>
<dbReference type="InterPro" id="IPR000811">
    <property type="entry name" value="Glyco_trans_35"/>
</dbReference>
<protein>
    <recommendedName>
        <fullName evidence="11">Alpha-1,4 glucan phosphorylase</fullName>
        <ecNumber evidence="11">2.4.1.1</ecNumber>
    </recommendedName>
</protein>
<dbReference type="OrthoDB" id="9760804at2"/>
<comment type="caution">
    <text evidence="12">The sequence shown here is derived from an EMBL/GenBank/DDBJ whole genome shotgun (WGS) entry which is preliminary data.</text>
</comment>
<accession>A0A2R5HFI3</accession>
<dbReference type="GO" id="GO:0005980">
    <property type="term" value="P:glycogen catabolic process"/>
    <property type="evidence" value="ECO:0007669"/>
    <property type="project" value="TreeGrafter"/>
</dbReference>
<organism evidence="12 13">
    <name type="scientific">Lactococcus termiticola</name>
    <dbReference type="NCBI Taxonomy" id="2169526"/>
    <lineage>
        <taxon>Bacteria</taxon>
        <taxon>Bacillati</taxon>
        <taxon>Bacillota</taxon>
        <taxon>Bacilli</taxon>
        <taxon>Lactobacillales</taxon>
        <taxon>Streptococcaceae</taxon>
        <taxon>Lactococcus</taxon>
    </lineage>
</organism>
<keyword evidence="6 11" id="KW-0808">Transferase</keyword>
<dbReference type="GO" id="GO:0030170">
    <property type="term" value="F:pyridoxal phosphate binding"/>
    <property type="evidence" value="ECO:0007669"/>
    <property type="project" value="InterPro"/>
</dbReference>
<dbReference type="EC" id="2.4.1.1" evidence="11"/>
<keyword evidence="8 11" id="KW-0119">Carbohydrate metabolism</keyword>
<evidence type="ECO:0000256" key="1">
    <source>
        <dbReference type="ARBA" id="ARBA00001275"/>
    </source>
</evidence>
<dbReference type="Gene3D" id="3.40.50.2000">
    <property type="entry name" value="Glycogen Phosphorylase B"/>
    <property type="match status" value="2"/>
</dbReference>
<dbReference type="PANTHER" id="PTHR11468:SF3">
    <property type="entry name" value="GLYCOGEN PHOSPHORYLASE, LIVER FORM"/>
    <property type="match status" value="1"/>
</dbReference>
<evidence type="ECO:0000256" key="6">
    <source>
        <dbReference type="ARBA" id="ARBA00022679"/>
    </source>
</evidence>
<dbReference type="CDD" id="cd04300">
    <property type="entry name" value="GT35_Glycogen_Phosphorylase"/>
    <property type="match status" value="1"/>
</dbReference>
<keyword evidence="13" id="KW-1185">Reference proteome</keyword>
<dbReference type="SUPFAM" id="SSF53756">
    <property type="entry name" value="UDP-Glycosyltransferase/glycogen phosphorylase"/>
    <property type="match status" value="1"/>
</dbReference>
<comment type="function">
    <text evidence="11">Allosteric enzyme that catalyzes the rate-limiting step in glycogen catabolism, the phosphorolytic cleavage of glycogen to produce glucose-1-phosphate, and plays a central role in maintaining cellular and organismal glucose homeostasis.</text>
</comment>
<name>A0A2R5HFI3_9LACT</name>
<evidence type="ECO:0000256" key="2">
    <source>
        <dbReference type="ARBA" id="ARBA00001933"/>
    </source>
</evidence>